<evidence type="ECO:0000256" key="6">
    <source>
        <dbReference type="ARBA" id="ARBA00022927"/>
    </source>
</evidence>
<dbReference type="InterPro" id="IPR041653">
    <property type="entry name" value="Importin_rep_4"/>
</dbReference>
<accession>A0A2C6L865</accession>
<dbReference type="SMART" id="SM01349">
    <property type="entry name" value="TOG"/>
    <property type="match status" value="1"/>
</dbReference>
<dbReference type="GO" id="GO:0005634">
    <property type="term" value="C:nucleus"/>
    <property type="evidence" value="ECO:0007669"/>
    <property type="project" value="UniProtKB-SubCell"/>
</dbReference>
<dbReference type="InterPro" id="IPR057672">
    <property type="entry name" value="TPR_IPO4/5"/>
</dbReference>
<dbReference type="EMBL" id="MIGC01001020">
    <property type="protein sequence ID" value="PHJ23738.1"/>
    <property type="molecule type" value="Genomic_DNA"/>
</dbReference>
<dbReference type="InterPro" id="IPR040122">
    <property type="entry name" value="Importin_beta"/>
</dbReference>
<dbReference type="Pfam" id="PF18829">
    <property type="entry name" value="Importin_rep_6"/>
    <property type="match status" value="1"/>
</dbReference>
<dbReference type="PROSITE" id="PS50166">
    <property type="entry name" value="IMPORTIN_B_NT"/>
    <property type="match status" value="1"/>
</dbReference>
<evidence type="ECO:0000313" key="9">
    <source>
        <dbReference type="EMBL" id="PHJ23738.1"/>
    </source>
</evidence>
<dbReference type="SUPFAM" id="SSF48371">
    <property type="entry name" value="ARM repeat"/>
    <property type="match status" value="2"/>
</dbReference>
<evidence type="ECO:0000256" key="5">
    <source>
        <dbReference type="ARBA" id="ARBA00022737"/>
    </source>
</evidence>
<evidence type="ECO:0000313" key="10">
    <source>
        <dbReference type="Proteomes" id="UP000221165"/>
    </source>
</evidence>
<dbReference type="InterPro" id="IPR034085">
    <property type="entry name" value="TOG"/>
</dbReference>
<comment type="subcellular location">
    <subcellularLocation>
        <location evidence="2">Cytoplasm</location>
    </subcellularLocation>
    <subcellularLocation>
        <location evidence="1">Nucleus</location>
    </subcellularLocation>
</comment>
<dbReference type="InterPro" id="IPR016024">
    <property type="entry name" value="ARM-type_fold"/>
</dbReference>
<dbReference type="Proteomes" id="UP000221165">
    <property type="component" value="Unassembled WGS sequence"/>
</dbReference>
<keyword evidence="7" id="KW-0539">Nucleus</keyword>
<dbReference type="Pfam" id="PF25780">
    <property type="entry name" value="TPR_IPO5"/>
    <property type="match status" value="1"/>
</dbReference>
<comment type="caution">
    <text evidence="9">The sequence shown here is derived from an EMBL/GenBank/DDBJ whole genome shotgun (WGS) entry which is preliminary data.</text>
</comment>
<dbReference type="InterPro" id="IPR001494">
    <property type="entry name" value="Importin-beta_N"/>
</dbReference>
<dbReference type="InterPro" id="IPR011989">
    <property type="entry name" value="ARM-like"/>
</dbReference>
<keyword evidence="6" id="KW-0653">Protein transport</keyword>
<dbReference type="Pfam" id="PF13513">
    <property type="entry name" value="HEAT_EZ"/>
    <property type="match status" value="1"/>
</dbReference>
<evidence type="ECO:0000259" key="8">
    <source>
        <dbReference type="PROSITE" id="PS50166"/>
    </source>
</evidence>
<dbReference type="GO" id="GO:0005737">
    <property type="term" value="C:cytoplasm"/>
    <property type="evidence" value="ECO:0007669"/>
    <property type="project" value="UniProtKB-SubCell"/>
</dbReference>
<evidence type="ECO:0000256" key="7">
    <source>
        <dbReference type="ARBA" id="ARBA00023242"/>
    </source>
</evidence>
<reference evidence="9 10" key="1">
    <citation type="journal article" date="2017" name="Int. J. Parasitol.">
        <title>The genome of the protozoan parasite Cystoisospora suis and a reverse vaccinology approach to identify vaccine candidates.</title>
        <authorList>
            <person name="Palmieri N."/>
            <person name="Shrestha A."/>
            <person name="Ruttkowski B."/>
            <person name="Beck T."/>
            <person name="Vogl C."/>
            <person name="Tomley F."/>
            <person name="Blake D.P."/>
            <person name="Joachim A."/>
        </authorList>
    </citation>
    <scope>NUCLEOTIDE SEQUENCE [LARGE SCALE GENOMIC DNA]</scope>
    <source>
        <strain evidence="9 10">Wien I</strain>
    </source>
</reference>
<dbReference type="RefSeq" id="XP_067925413.1">
    <property type="nucleotide sequence ID" value="XM_068062615.1"/>
</dbReference>
<evidence type="ECO:0000256" key="3">
    <source>
        <dbReference type="ARBA" id="ARBA00022448"/>
    </source>
</evidence>
<sequence length="1285" mass="140758">MDLDAFVTLLRAVISPDTQMRKEAEKQIKEGKENQPARLIGLILTTLQSHPEEEVRLQAAVLLRSFFRGVIDSDTHVWKRLGDQERSQVKQSLIASVEAENNKLVRSNICDTISDLACDLIPAGQWDELGQVLLGMIQSGVGTRQQSGLRVLSEVAPVLTDQLGQAAPLVCRIIVTSMGLHQDVSTRVEAFALLVALVDDMNKKVYKKLIPAKSKGGAAAAASEFPPVQLLIIDTLEAALKKGSEDNYALADRMMALLIQLCEADHGGGVSLLRPHLPQFCDYMLALAFAGQGNTEAAQAAALVAQAATQASIAASTLAGANAAAPPTTECAAAEAAAATAQSAAEALEGLESCRKLAVEVLLCCVERKGQLMLHVSNFLKRLLQALLACMLDVRDSSYTKWLEEGEEDDDERRFFDVGEEGLDRLCRAYSSDEENPGSTAEEKSQATSVILPALFGYITTFLGHSEWEYRFVALMAISQTIEYVREDQDEELDYIARTLMRYLNDSDFRVRFAAAQAIGQMSLDQTPYIQEQFASEMLPLLIARMDDEVPRVQGHACAAFVNFTEDVEKPELLKVSDQVMQKLLIKIQPGTPPTVREHAVTCIAVVAGVLEESFLPYYPAVVPALLEIMRNTHLDEQRSLRGKAIECISIVGLSVGHDRFVEDGKLAMEAMLQISESTASTACSSVKEGDSSPGADSNCSSAHHHHSSSCCGGGSDGDTVREYLCEAFGRMCRVMGIDFIAYLPRILPPLLQVLTVKPKEMRAEEAEDDEDMTYVILDSNTSLGLKTSLLEEQGHALDLLCTITSVLQEPLAESTANLSKGGKASPSNVILSASTFLQPVAEAVLPLLSHILSDDLKQKALITMGSLIGAARHMYDTCLSGVQEYVTKQQAGGGVLTPEDMEAQKKLEETAQQARDFVRVMTLKTCSEIFKGLNNEEEDDAPDVESMIAEASGLGECLSKAGKDILTDEEVSEQALRVFAALEKSCERRIDISARKHRQDEEVDEDDLQLLEEEDQQEQTLRSALLEIVGTLMSTHGGGFLRGKAMEAAASFIQQFLKDDVSDEDKTIAIYVCDDILEHLKEGGLPLWPIFMPKLIECLLSQDCRVLQAAAFGIQRAILLQQAFQPFVESSAKNLLAAVNRNHKARNKHEQAATDNVTAALGDLLTHFGRLMNEKEQEILLQAWLGNLPLKQDETEGIRVHKQLLEAVVVHNNPIILGANNVNLPRVLQVLCSIYRTDFADDELNTEIKKLFTQINHSNQPAPLAALCQGFTPKEQKKLQKMLK</sequence>
<organism evidence="9 10">
    <name type="scientific">Cystoisospora suis</name>
    <dbReference type="NCBI Taxonomy" id="483139"/>
    <lineage>
        <taxon>Eukaryota</taxon>
        <taxon>Sar</taxon>
        <taxon>Alveolata</taxon>
        <taxon>Apicomplexa</taxon>
        <taxon>Conoidasida</taxon>
        <taxon>Coccidia</taxon>
        <taxon>Eucoccidiorida</taxon>
        <taxon>Eimeriorina</taxon>
        <taxon>Sarcocystidae</taxon>
        <taxon>Cystoisospora</taxon>
    </lineage>
</organism>
<dbReference type="GeneID" id="94425826"/>
<keyword evidence="4" id="KW-0963">Cytoplasm</keyword>
<keyword evidence="10" id="KW-1185">Reference proteome</keyword>
<keyword evidence="3" id="KW-0813">Transport</keyword>
<evidence type="ECO:0000256" key="4">
    <source>
        <dbReference type="ARBA" id="ARBA00022490"/>
    </source>
</evidence>
<feature type="domain" description="Importin N-terminal" evidence="8">
    <location>
        <begin position="24"/>
        <end position="115"/>
    </location>
</feature>
<gene>
    <name evidence="9" type="ORF">CSUI_002413</name>
</gene>
<protein>
    <submittedName>
        <fullName evidence="9">Heat repeat-containing protein</fullName>
    </submittedName>
</protein>
<evidence type="ECO:0000256" key="1">
    <source>
        <dbReference type="ARBA" id="ARBA00004123"/>
    </source>
</evidence>
<dbReference type="OrthoDB" id="329768at2759"/>
<keyword evidence="5" id="KW-0677">Repeat</keyword>
<name>A0A2C6L865_9APIC</name>
<evidence type="ECO:0000256" key="2">
    <source>
        <dbReference type="ARBA" id="ARBA00004496"/>
    </source>
</evidence>
<dbReference type="GO" id="GO:0031267">
    <property type="term" value="F:small GTPase binding"/>
    <property type="evidence" value="ECO:0007669"/>
    <property type="project" value="InterPro"/>
</dbReference>
<proteinExistence type="predicted"/>
<dbReference type="Gene3D" id="1.25.10.10">
    <property type="entry name" value="Leucine-rich Repeat Variant"/>
    <property type="match status" value="2"/>
</dbReference>
<dbReference type="VEuPathDB" id="ToxoDB:CSUI_002413"/>
<dbReference type="PANTHER" id="PTHR10527">
    <property type="entry name" value="IMPORTIN BETA"/>
    <property type="match status" value="1"/>
</dbReference>
<dbReference type="GO" id="GO:0006606">
    <property type="term" value="P:protein import into nucleus"/>
    <property type="evidence" value="ECO:0007669"/>
    <property type="project" value="InterPro"/>
</dbReference>
<dbReference type="InterPro" id="IPR041389">
    <property type="entry name" value="Importin_rep_6"/>
</dbReference>
<dbReference type="Pfam" id="PF18808">
    <property type="entry name" value="Importin_rep_4"/>
    <property type="match status" value="1"/>
</dbReference>